<organism evidence="1 2">
    <name type="scientific">Sphaeroforma arctica JP610</name>
    <dbReference type="NCBI Taxonomy" id="667725"/>
    <lineage>
        <taxon>Eukaryota</taxon>
        <taxon>Ichthyosporea</taxon>
        <taxon>Ichthyophonida</taxon>
        <taxon>Sphaeroforma</taxon>
    </lineage>
</organism>
<dbReference type="EMBL" id="KQ246744">
    <property type="protein sequence ID" value="KNC72619.1"/>
    <property type="molecule type" value="Genomic_DNA"/>
</dbReference>
<name>A0A0L0F7I6_9EUKA</name>
<dbReference type="AlphaFoldDB" id="A0A0L0F7I6"/>
<dbReference type="GeneID" id="25915325"/>
<feature type="non-terminal residue" evidence="1">
    <location>
        <position position="1"/>
    </location>
</feature>
<gene>
    <name evidence="1" type="ORF">SARC_14821</name>
</gene>
<evidence type="ECO:0000313" key="2">
    <source>
        <dbReference type="Proteomes" id="UP000054560"/>
    </source>
</evidence>
<evidence type="ECO:0000313" key="1">
    <source>
        <dbReference type="EMBL" id="KNC72619.1"/>
    </source>
</evidence>
<reference evidence="1 2" key="1">
    <citation type="submission" date="2011-02" db="EMBL/GenBank/DDBJ databases">
        <title>The Genome Sequence of Sphaeroforma arctica JP610.</title>
        <authorList>
            <consortium name="The Broad Institute Genome Sequencing Platform"/>
            <person name="Russ C."/>
            <person name="Cuomo C."/>
            <person name="Young S.K."/>
            <person name="Zeng Q."/>
            <person name="Gargeya S."/>
            <person name="Alvarado L."/>
            <person name="Berlin A."/>
            <person name="Chapman S.B."/>
            <person name="Chen Z."/>
            <person name="Freedman E."/>
            <person name="Gellesch M."/>
            <person name="Goldberg J."/>
            <person name="Griggs A."/>
            <person name="Gujja S."/>
            <person name="Heilman E."/>
            <person name="Heiman D."/>
            <person name="Howarth C."/>
            <person name="Mehta T."/>
            <person name="Neiman D."/>
            <person name="Pearson M."/>
            <person name="Roberts A."/>
            <person name="Saif S."/>
            <person name="Shea T."/>
            <person name="Shenoy N."/>
            <person name="Sisk P."/>
            <person name="Stolte C."/>
            <person name="Sykes S."/>
            <person name="White J."/>
            <person name="Yandava C."/>
            <person name="Burger G."/>
            <person name="Gray M.W."/>
            <person name="Holland P.W.H."/>
            <person name="King N."/>
            <person name="Lang F.B.F."/>
            <person name="Roger A.J."/>
            <person name="Ruiz-Trillo I."/>
            <person name="Haas B."/>
            <person name="Nusbaum C."/>
            <person name="Birren B."/>
        </authorList>
    </citation>
    <scope>NUCLEOTIDE SEQUENCE [LARGE SCALE GENOMIC DNA]</scope>
    <source>
        <strain evidence="1 2">JP610</strain>
    </source>
</reference>
<accession>A0A0L0F7I6</accession>
<dbReference type="Proteomes" id="UP000054560">
    <property type="component" value="Unassembled WGS sequence"/>
</dbReference>
<protein>
    <submittedName>
        <fullName evidence="1">Uncharacterized protein</fullName>
    </submittedName>
</protein>
<sequence length="91" mass="10212">EKPGRLFALADVLSVCVTVFEYHGLASDSVSSRNSRNFGTLTPAETKQLIEERYSSMSQHGARKQLQARRAMADEKMSMVRHVMNMSHIAI</sequence>
<keyword evidence="2" id="KW-1185">Reference proteome</keyword>
<dbReference type="RefSeq" id="XP_014146521.1">
    <property type="nucleotide sequence ID" value="XM_014291046.1"/>
</dbReference>
<proteinExistence type="predicted"/>